<evidence type="ECO:0000256" key="2">
    <source>
        <dbReference type="SAM" id="MobiDB-lite"/>
    </source>
</evidence>
<dbReference type="PROSITE" id="PS00028">
    <property type="entry name" value="ZINC_FINGER_C2H2_1"/>
    <property type="match status" value="1"/>
</dbReference>
<reference evidence="4" key="2">
    <citation type="submission" date="2023-05" db="EMBL/GenBank/DDBJ databases">
        <authorList>
            <consortium name="Lawrence Berkeley National Laboratory"/>
            <person name="Steindorff A."/>
            <person name="Hensen N."/>
            <person name="Bonometti L."/>
            <person name="Westerberg I."/>
            <person name="Brannstrom I.O."/>
            <person name="Guillou S."/>
            <person name="Cros-Aarteil S."/>
            <person name="Calhoun S."/>
            <person name="Haridas S."/>
            <person name="Kuo A."/>
            <person name="Mondo S."/>
            <person name="Pangilinan J."/>
            <person name="Riley R."/>
            <person name="Labutti K."/>
            <person name="Andreopoulos B."/>
            <person name="Lipzen A."/>
            <person name="Chen C."/>
            <person name="Yanf M."/>
            <person name="Daum C."/>
            <person name="Ng V."/>
            <person name="Clum A."/>
            <person name="Ohm R."/>
            <person name="Martin F."/>
            <person name="Silar P."/>
            <person name="Natvig D."/>
            <person name="Lalanne C."/>
            <person name="Gautier V."/>
            <person name="Ament-Velasquez S.L."/>
            <person name="Kruys A."/>
            <person name="Hutchinson M.I."/>
            <person name="Powell A.J."/>
            <person name="Barry K."/>
            <person name="Miller A.N."/>
            <person name="Grigoriev I.V."/>
            <person name="Debuchy R."/>
            <person name="Gladieux P."/>
            <person name="Thoren M.H."/>
            <person name="Johannesson H."/>
        </authorList>
    </citation>
    <scope>NUCLEOTIDE SEQUENCE</scope>
    <source>
        <strain evidence="4">CBS 508.74</strain>
    </source>
</reference>
<accession>A0AAN6TMI7</accession>
<dbReference type="RefSeq" id="XP_064674824.1">
    <property type="nucleotide sequence ID" value="XM_064817198.1"/>
</dbReference>
<feature type="domain" description="C2H2-type" evidence="3">
    <location>
        <begin position="520"/>
        <end position="550"/>
    </location>
</feature>
<gene>
    <name evidence="4" type="ORF">N656DRAFT_793759</name>
</gene>
<dbReference type="InterPro" id="IPR013087">
    <property type="entry name" value="Znf_C2H2_type"/>
</dbReference>
<feature type="compositionally biased region" description="Polar residues" evidence="2">
    <location>
        <begin position="279"/>
        <end position="288"/>
    </location>
</feature>
<feature type="region of interest" description="Disordered" evidence="2">
    <location>
        <begin position="319"/>
        <end position="367"/>
    </location>
</feature>
<evidence type="ECO:0000256" key="1">
    <source>
        <dbReference type="PROSITE-ProRule" id="PRU00042"/>
    </source>
</evidence>
<keyword evidence="1" id="KW-0863">Zinc-finger</keyword>
<evidence type="ECO:0000259" key="3">
    <source>
        <dbReference type="PROSITE" id="PS50157"/>
    </source>
</evidence>
<dbReference type="AlphaFoldDB" id="A0AAN6TMI7"/>
<feature type="region of interest" description="Disordered" evidence="2">
    <location>
        <begin position="266"/>
        <end position="307"/>
    </location>
</feature>
<protein>
    <submittedName>
        <fullName evidence="4">Zinc finger C2H2-like protein</fullName>
    </submittedName>
</protein>
<comment type="caution">
    <text evidence="4">The sequence shown here is derived from an EMBL/GenBank/DDBJ whole genome shotgun (WGS) entry which is preliminary data.</text>
</comment>
<dbReference type="GeneID" id="89941323"/>
<dbReference type="Gene3D" id="3.30.160.60">
    <property type="entry name" value="Classic Zinc Finger"/>
    <property type="match status" value="1"/>
</dbReference>
<evidence type="ECO:0000313" key="5">
    <source>
        <dbReference type="Proteomes" id="UP001302812"/>
    </source>
</evidence>
<keyword evidence="5" id="KW-1185">Reference proteome</keyword>
<dbReference type="Proteomes" id="UP001302812">
    <property type="component" value="Unassembled WGS sequence"/>
</dbReference>
<dbReference type="SMART" id="SM00355">
    <property type="entry name" value="ZnF_C2H2"/>
    <property type="match status" value="3"/>
</dbReference>
<evidence type="ECO:0000313" key="4">
    <source>
        <dbReference type="EMBL" id="KAK4117254.1"/>
    </source>
</evidence>
<keyword evidence="1" id="KW-0862">Zinc</keyword>
<keyword evidence="1" id="KW-0479">Metal-binding</keyword>
<dbReference type="SUPFAM" id="SSF57667">
    <property type="entry name" value="beta-beta-alpha zinc fingers"/>
    <property type="match status" value="1"/>
</dbReference>
<sequence>MSNLVQHRAMHDEGPYVAVIHTGNNRGSHADHMQASVMDNYVPCPYEGKVITNGTAARMVLMFLRELLDHLSAGGLAQESYRCPISKCRSTFPAPIQLIQHLLSCPLLLSGEFDCDKCNSWHSYPTNEKDWAQWVGWKSQPPAHGSHIQRKRSLGSKMRDFAILRRKESSRKQNPALDRQSKDHSYFSNSRPSTAVSETPSTTYTARDVDHIMAFPGQGRTLNFPDVDKPMLPHGLPEVSGGMFWPGFHASQLCDLPSTVSSIAPSSTLVEDDSPKALTENNSQTTLFNPALSPYQPSTTSTQETTGSLAPAQQYLFPSQRPYDQGPISLPGPQPAPSAMSLDEPLPVTGSALSPVELRPTPSGGEHSWWGSKMGVETPRQAPSSPAHETNFNLQASMAGILSKGLGSGVSSPTSPCRDASPFYRIQPSSGHSMSRALSHDSMQVGTTAYGTPVPDGNRLDALSPHANHNHHSLDVHHKTGLESAEDLRCDECNWKPRGVRENLKGYLRKHKNTHKGLRLACDVPDCSKTFSRLDNLKKHKKDKHGIEDGSSITPGKKVDNDYAENMEEEVEQRRPSTVESELRGLTESYPMLWPALHF</sequence>
<feature type="compositionally biased region" description="Polar residues" evidence="2">
    <location>
        <begin position="295"/>
        <end position="307"/>
    </location>
</feature>
<reference evidence="4" key="1">
    <citation type="journal article" date="2023" name="Mol. Phylogenet. Evol.">
        <title>Genome-scale phylogeny and comparative genomics of the fungal order Sordariales.</title>
        <authorList>
            <person name="Hensen N."/>
            <person name="Bonometti L."/>
            <person name="Westerberg I."/>
            <person name="Brannstrom I.O."/>
            <person name="Guillou S."/>
            <person name="Cros-Aarteil S."/>
            <person name="Calhoun S."/>
            <person name="Haridas S."/>
            <person name="Kuo A."/>
            <person name="Mondo S."/>
            <person name="Pangilinan J."/>
            <person name="Riley R."/>
            <person name="LaButti K."/>
            <person name="Andreopoulos B."/>
            <person name="Lipzen A."/>
            <person name="Chen C."/>
            <person name="Yan M."/>
            <person name="Daum C."/>
            <person name="Ng V."/>
            <person name="Clum A."/>
            <person name="Steindorff A."/>
            <person name="Ohm R.A."/>
            <person name="Martin F."/>
            <person name="Silar P."/>
            <person name="Natvig D.O."/>
            <person name="Lalanne C."/>
            <person name="Gautier V."/>
            <person name="Ament-Velasquez S.L."/>
            <person name="Kruys A."/>
            <person name="Hutchinson M.I."/>
            <person name="Powell A.J."/>
            <person name="Barry K."/>
            <person name="Miller A.N."/>
            <person name="Grigoriev I.V."/>
            <person name="Debuchy R."/>
            <person name="Gladieux P."/>
            <person name="Hiltunen Thoren M."/>
            <person name="Johannesson H."/>
        </authorList>
    </citation>
    <scope>NUCLEOTIDE SEQUENCE</scope>
    <source>
        <strain evidence="4">CBS 508.74</strain>
    </source>
</reference>
<feature type="region of interest" description="Disordered" evidence="2">
    <location>
        <begin position="541"/>
        <end position="560"/>
    </location>
</feature>
<dbReference type="EMBL" id="MU853332">
    <property type="protein sequence ID" value="KAK4117254.1"/>
    <property type="molecule type" value="Genomic_DNA"/>
</dbReference>
<feature type="compositionally biased region" description="Polar residues" evidence="2">
    <location>
        <begin position="186"/>
        <end position="202"/>
    </location>
</feature>
<dbReference type="PROSITE" id="PS50157">
    <property type="entry name" value="ZINC_FINGER_C2H2_2"/>
    <property type="match status" value="1"/>
</dbReference>
<feature type="region of interest" description="Disordered" evidence="2">
    <location>
        <begin position="167"/>
        <end position="202"/>
    </location>
</feature>
<dbReference type="GO" id="GO:0008270">
    <property type="term" value="F:zinc ion binding"/>
    <property type="evidence" value="ECO:0007669"/>
    <property type="project" value="UniProtKB-KW"/>
</dbReference>
<organism evidence="4 5">
    <name type="scientific">Canariomyces notabilis</name>
    <dbReference type="NCBI Taxonomy" id="2074819"/>
    <lineage>
        <taxon>Eukaryota</taxon>
        <taxon>Fungi</taxon>
        <taxon>Dikarya</taxon>
        <taxon>Ascomycota</taxon>
        <taxon>Pezizomycotina</taxon>
        <taxon>Sordariomycetes</taxon>
        <taxon>Sordariomycetidae</taxon>
        <taxon>Sordariales</taxon>
        <taxon>Chaetomiaceae</taxon>
        <taxon>Canariomyces</taxon>
    </lineage>
</organism>
<name>A0AAN6TMI7_9PEZI</name>
<proteinExistence type="predicted"/>
<dbReference type="InterPro" id="IPR036236">
    <property type="entry name" value="Znf_C2H2_sf"/>
</dbReference>